<gene>
    <name evidence="5" type="ORF">DOS83_01485</name>
    <name evidence="4" type="ORF">I9026_03910</name>
</gene>
<sequence>MNIKTTLLATTVATSLLLGACGNDNAEEKKDEHAKSEMHDQKMDKKASSDSMKMGMFKGENKMEVKGHAEIKDNKIMLTDFSSSKGPDLHVYLTNDNDIEKGAKIAPVKFDEKTQSFDLKDVNPNDYNTVTIYCDKAHVIFGSASLAK</sequence>
<dbReference type="AlphaFoldDB" id="A0A3E0ISD4"/>
<dbReference type="PROSITE" id="PS51549">
    <property type="entry name" value="DM13"/>
    <property type="match status" value="1"/>
</dbReference>
<evidence type="ECO:0000313" key="6">
    <source>
        <dbReference type="Proteomes" id="UP000256562"/>
    </source>
</evidence>
<feature type="chain" id="PRO_5017696219" evidence="2">
    <location>
        <begin position="27"/>
        <end position="148"/>
    </location>
</feature>
<feature type="signal peptide" evidence="2">
    <location>
        <begin position="1"/>
        <end position="26"/>
    </location>
</feature>
<evidence type="ECO:0000313" key="5">
    <source>
        <dbReference type="EMBL" id="REI00271.1"/>
    </source>
</evidence>
<dbReference type="EMBL" id="QKXQ01000060">
    <property type="protein sequence ID" value="REI00271.1"/>
    <property type="molecule type" value="Genomic_DNA"/>
</dbReference>
<accession>A0A3E0ISD4</accession>
<feature type="compositionally biased region" description="Basic and acidic residues" evidence="1">
    <location>
        <begin position="27"/>
        <end position="48"/>
    </location>
</feature>
<dbReference type="Proteomes" id="UP000597038">
    <property type="component" value="Unassembled WGS sequence"/>
</dbReference>
<evidence type="ECO:0000313" key="7">
    <source>
        <dbReference type="Proteomes" id="UP000597038"/>
    </source>
</evidence>
<reference evidence="4 7" key="2">
    <citation type="submission" date="2020-12" db="EMBL/GenBank/DDBJ databases">
        <title>Genomic analysis of Staphylococcus felis from a cat with skin infection.</title>
        <authorList>
            <person name="Aslantas O."/>
            <person name="Keskin O."/>
            <person name="Buyukaltay K."/>
            <person name="Gullu Yucetepe A."/>
        </authorList>
    </citation>
    <scope>NUCLEOTIDE SEQUENCE [LARGE SCALE GENOMIC DNA]</scope>
    <source>
        <strain evidence="4 7">HARRANVET</strain>
    </source>
</reference>
<reference evidence="5 6" key="1">
    <citation type="journal article" date="2018" name="Vet. Microbiol.">
        <title>Characterisation of Staphylococcus felis isolated from cats using whole genome sequencing.</title>
        <authorList>
            <person name="Worthing K."/>
            <person name="Pang S."/>
            <person name="Trott D.J."/>
            <person name="Abraham S."/>
            <person name="Coombs G.W."/>
            <person name="Jordan D."/>
            <person name="McIntyre L."/>
            <person name="Davies M.R."/>
            <person name="Norris J."/>
        </authorList>
    </citation>
    <scope>NUCLEOTIDE SEQUENCE [LARGE SCALE GENOMIC DNA]</scope>
    <source>
        <strain evidence="5 6">F9</strain>
    </source>
</reference>
<dbReference type="PROSITE" id="PS51257">
    <property type="entry name" value="PROKAR_LIPOPROTEIN"/>
    <property type="match status" value="1"/>
</dbReference>
<protein>
    <submittedName>
        <fullName evidence="4">DM13 domain-containing protein</fullName>
    </submittedName>
</protein>
<feature type="region of interest" description="Disordered" evidence="1">
    <location>
        <begin position="27"/>
        <end position="52"/>
    </location>
</feature>
<dbReference type="OrthoDB" id="155521at2"/>
<dbReference type="InterPro" id="IPR019545">
    <property type="entry name" value="DM13_domain"/>
</dbReference>
<evidence type="ECO:0000259" key="3">
    <source>
        <dbReference type="PROSITE" id="PS51549"/>
    </source>
</evidence>
<comment type="caution">
    <text evidence="5">The sequence shown here is derived from an EMBL/GenBank/DDBJ whole genome shotgun (WGS) entry which is preliminary data.</text>
</comment>
<keyword evidence="7" id="KW-1185">Reference proteome</keyword>
<dbReference type="Pfam" id="PF10517">
    <property type="entry name" value="DM13"/>
    <property type="match status" value="1"/>
</dbReference>
<dbReference type="RefSeq" id="WP_115903631.1">
    <property type="nucleotide sequence ID" value="NZ_CAJUZQ010000006.1"/>
</dbReference>
<dbReference type="Proteomes" id="UP000256562">
    <property type="component" value="Unassembled WGS sequence"/>
</dbReference>
<evidence type="ECO:0000256" key="2">
    <source>
        <dbReference type="SAM" id="SignalP"/>
    </source>
</evidence>
<proteinExistence type="predicted"/>
<dbReference type="EMBL" id="JAEDAQ010000004">
    <property type="protein sequence ID" value="MBH9580510.1"/>
    <property type="molecule type" value="Genomic_DNA"/>
</dbReference>
<evidence type="ECO:0000313" key="4">
    <source>
        <dbReference type="EMBL" id="MBH9580510.1"/>
    </source>
</evidence>
<evidence type="ECO:0000256" key="1">
    <source>
        <dbReference type="SAM" id="MobiDB-lite"/>
    </source>
</evidence>
<feature type="domain" description="DM13" evidence="3">
    <location>
        <begin position="55"/>
        <end position="147"/>
    </location>
</feature>
<name>A0A3E0ISD4_9STAP</name>
<keyword evidence="2" id="KW-0732">Signal</keyword>
<organism evidence="5 6">
    <name type="scientific">Staphylococcus felis</name>
    <dbReference type="NCBI Taxonomy" id="46127"/>
    <lineage>
        <taxon>Bacteria</taxon>
        <taxon>Bacillati</taxon>
        <taxon>Bacillota</taxon>
        <taxon>Bacilli</taxon>
        <taxon>Bacillales</taxon>
        <taxon>Staphylococcaceae</taxon>
        <taxon>Staphylococcus</taxon>
    </lineage>
</organism>